<name>A0A2X2YB54_CLOPF</name>
<dbReference type="AlphaFoldDB" id="A0A2X2YB54"/>
<dbReference type="EMBL" id="UAWG01000023">
    <property type="protein sequence ID" value="SQB61616.1"/>
    <property type="molecule type" value="Genomic_DNA"/>
</dbReference>
<protein>
    <submittedName>
        <fullName evidence="1">Prophage protein</fullName>
    </submittedName>
</protein>
<evidence type="ECO:0000313" key="2">
    <source>
        <dbReference type="Proteomes" id="UP000249986"/>
    </source>
</evidence>
<proteinExistence type="predicted"/>
<reference evidence="1 2" key="1">
    <citation type="submission" date="2018-06" db="EMBL/GenBank/DDBJ databases">
        <authorList>
            <consortium name="Pathogen Informatics"/>
            <person name="Doyle S."/>
        </authorList>
    </citation>
    <scope>NUCLEOTIDE SEQUENCE [LARGE SCALE GENOMIC DNA]</scope>
    <source>
        <strain evidence="1 2">NCTC10719</strain>
    </source>
</reference>
<accession>A0A2X2YB54</accession>
<gene>
    <name evidence="1" type="ORF">NCTC10719_03298</name>
</gene>
<evidence type="ECO:0000313" key="1">
    <source>
        <dbReference type="EMBL" id="SQB61616.1"/>
    </source>
</evidence>
<dbReference type="Proteomes" id="UP000249986">
    <property type="component" value="Unassembled WGS sequence"/>
</dbReference>
<sequence>MANNLQYSTIFQNELDKMAVQEMVTGWMDGNAGKVKYKGGKEVKIPKLSVDGLADYGRTGNSGFVDGDVTFGYETKTMTQDRGRAFSIDANDVDETGFVVTAGAIMGEFQRTKVIPEIDAYRLSALSTLALEDNKKYSYTPAKDTIIQEIKLGIKKIRQQGCNDPLVIHITYDALMEVELAMFGKISSVEFSKGGVNTKVPAIDGCPLIETPENRMYSAIQLYDGKTHGQTQGGYAKATKGIQMNFIIMAKGTPLAITKQDNMRIFDPQTNQKANAWAMDYRRYHDLWIKDNSANSIYVNYKEAKSE</sequence>
<dbReference type="RefSeq" id="WP_111927258.1">
    <property type="nucleotide sequence ID" value="NZ_CP075950.1"/>
</dbReference>
<organism evidence="1 2">
    <name type="scientific">Clostridium perfringens</name>
    <dbReference type="NCBI Taxonomy" id="1502"/>
    <lineage>
        <taxon>Bacteria</taxon>
        <taxon>Bacillati</taxon>
        <taxon>Bacillota</taxon>
        <taxon>Clostridia</taxon>
        <taxon>Eubacteriales</taxon>
        <taxon>Clostridiaceae</taxon>
        <taxon>Clostridium</taxon>
    </lineage>
</organism>